<evidence type="ECO:0000313" key="3">
    <source>
        <dbReference type="Proteomes" id="UP000294848"/>
    </source>
</evidence>
<evidence type="ECO:0000313" key="2">
    <source>
        <dbReference type="EMBL" id="TDO02597.1"/>
    </source>
</evidence>
<organism evidence="2 3">
    <name type="scientific">Sunxiuqinia elliptica</name>
    <dbReference type="NCBI Taxonomy" id="655355"/>
    <lineage>
        <taxon>Bacteria</taxon>
        <taxon>Pseudomonadati</taxon>
        <taxon>Bacteroidota</taxon>
        <taxon>Bacteroidia</taxon>
        <taxon>Marinilabiliales</taxon>
        <taxon>Prolixibacteraceae</taxon>
        <taxon>Sunxiuqinia</taxon>
    </lineage>
</organism>
<gene>
    <name evidence="2" type="ORF">DET52_10462</name>
</gene>
<dbReference type="PANTHER" id="PTHR42852:SF17">
    <property type="entry name" value="THIOREDOXIN-LIKE PROTEIN HI_1115"/>
    <property type="match status" value="1"/>
</dbReference>
<dbReference type="Pfam" id="PF00578">
    <property type="entry name" value="AhpC-TSA"/>
    <property type="match status" value="1"/>
</dbReference>
<dbReference type="GO" id="GO:0016209">
    <property type="term" value="F:antioxidant activity"/>
    <property type="evidence" value="ECO:0007669"/>
    <property type="project" value="InterPro"/>
</dbReference>
<dbReference type="InterPro" id="IPR050553">
    <property type="entry name" value="Thioredoxin_ResA/DsbE_sf"/>
</dbReference>
<dbReference type="SUPFAM" id="SSF52833">
    <property type="entry name" value="Thioredoxin-like"/>
    <property type="match status" value="1"/>
</dbReference>
<comment type="caution">
    <text evidence="2">The sequence shown here is derived from an EMBL/GenBank/DDBJ whole genome shotgun (WGS) entry which is preliminary data.</text>
</comment>
<reference evidence="2 3" key="1">
    <citation type="submission" date="2019-03" db="EMBL/GenBank/DDBJ databases">
        <title>Freshwater and sediment microbial communities from various areas in North America, analyzing microbe dynamics in response to fracking.</title>
        <authorList>
            <person name="Lamendella R."/>
        </authorList>
    </citation>
    <scope>NUCLEOTIDE SEQUENCE [LARGE SCALE GENOMIC DNA]</scope>
    <source>
        <strain evidence="2 3">114D</strain>
    </source>
</reference>
<proteinExistence type="predicted"/>
<accession>A0A4R6H438</accession>
<dbReference type="Gene3D" id="3.40.30.10">
    <property type="entry name" value="Glutaredoxin"/>
    <property type="match status" value="1"/>
</dbReference>
<dbReference type="Proteomes" id="UP000294848">
    <property type="component" value="Unassembled WGS sequence"/>
</dbReference>
<dbReference type="InterPro" id="IPR013766">
    <property type="entry name" value="Thioredoxin_domain"/>
</dbReference>
<dbReference type="RefSeq" id="WP_133464857.1">
    <property type="nucleotide sequence ID" value="NZ_SNWI01000004.1"/>
</dbReference>
<evidence type="ECO:0000259" key="1">
    <source>
        <dbReference type="PROSITE" id="PS51352"/>
    </source>
</evidence>
<dbReference type="InterPro" id="IPR036249">
    <property type="entry name" value="Thioredoxin-like_sf"/>
</dbReference>
<dbReference type="AlphaFoldDB" id="A0A4R6H438"/>
<sequence>MKSIKVIFIIIIMILGSTLYGQVSIKTIPFKDWDGKSFPLQDWVTLNGDTLKQDFFEGKVCFFNFFAAGCPPCMREIKYLNKLSNNYLEDMDVCVVSFFCGSKDEFQKFYKSQEYTTKASPNSTLELNYSLVPVPKYTVIPIDSYLFRDRYHAWGVPSNLIINKQGIVKYCRSGFPMEKEAQENLYSEYLSIIDKLRLNN</sequence>
<dbReference type="GO" id="GO:0016491">
    <property type="term" value="F:oxidoreductase activity"/>
    <property type="evidence" value="ECO:0007669"/>
    <property type="project" value="InterPro"/>
</dbReference>
<dbReference type="PANTHER" id="PTHR42852">
    <property type="entry name" value="THIOL:DISULFIDE INTERCHANGE PROTEIN DSBE"/>
    <property type="match status" value="1"/>
</dbReference>
<feature type="domain" description="Thioredoxin" evidence="1">
    <location>
        <begin position="32"/>
        <end position="198"/>
    </location>
</feature>
<dbReference type="InterPro" id="IPR000866">
    <property type="entry name" value="AhpC/TSA"/>
</dbReference>
<name>A0A4R6H438_9BACT</name>
<dbReference type="OrthoDB" id="9815205at2"/>
<protein>
    <submittedName>
        <fullName evidence="2">AhpC/TSA family protein</fullName>
    </submittedName>
</protein>
<dbReference type="PROSITE" id="PS51352">
    <property type="entry name" value="THIOREDOXIN_2"/>
    <property type="match status" value="1"/>
</dbReference>
<dbReference type="EMBL" id="SNWI01000004">
    <property type="protein sequence ID" value="TDO02597.1"/>
    <property type="molecule type" value="Genomic_DNA"/>
</dbReference>